<gene>
    <name evidence="2" type="ORF">LLY24_13240</name>
</gene>
<proteinExistence type="predicted"/>
<name>A0ABT2EI62_9GAMM</name>
<evidence type="ECO:0000313" key="3">
    <source>
        <dbReference type="Proteomes" id="UP001165542"/>
    </source>
</evidence>
<keyword evidence="3" id="KW-1185">Reference proteome</keyword>
<dbReference type="EMBL" id="JAJISC010000006">
    <property type="protein sequence ID" value="MCS2610282.1"/>
    <property type="molecule type" value="Genomic_DNA"/>
</dbReference>
<dbReference type="InterPro" id="IPR029903">
    <property type="entry name" value="RmlD-like-bd"/>
</dbReference>
<accession>A0ABT2EI62</accession>
<feature type="domain" description="RmlD-like substrate binding" evidence="1">
    <location>
        <begin position="69"/>
        <end position="279"/>
    </location>
</feature>
<reference evidence="2" key="1">
    <citation type="submission" date="2021-11" db="EMBL/GenBank/DDBJ databases">
        <title>Halomonas sp., isolated from a coastal aquaculture zone in Dongshan Bay.</title>
        <authorList>
            <person name="Lin W."/>
        </authorList>
    </citation>
    <scope>NUCLEOTIDE SEQUENCE</scope>
    <source>
        <strain evidence="2">Yzlin-01</strain>
    </source>
</reference>
<protein>
    <submittedName>
        <fullName evidence="2">Sugar nucleotide-binding protein</fullName>
    </submittedName>
</protein>
<dbReference type="Pfam" id="PF04321">
    <property type="entry name" value="RmlD_sub_bind"/>
    <property type="match status" value="1"/>
</dbReference>
<dbReference type="SUPFAM" id="SSF51735">
    <property type="entry name" value="NAD(P)-binding Rossmann-fold domains"/>
    <property type="match status" value="1"/>
</dbReference>
<sequence length="297" mass="32342">MKLLILDAGHCLSLALVREANRRSDTELVIEQGTVATPAMLERVAPDAVIVPPLSQPLELTPLAIKDHADAVEACLDACLAAEVALVWCVSDQLYEEGFDGAIDEHVVPAPRDEGLRRLVQTGDRIRAEHARHLIVRLGPLFALEGSHAWLNELIDSLVTNQPVRAAEDVIFSPTSADAVAMSLIGMLQQQACGANAWGAYHLAGTEPVSAFTFTSMVRTQLATHLEGRGETVALGEVTALNHHHDAKLRRVLNCRRVLDVFGVHQKPWRLEVGRMLDAWCLTRDGEPNADTGESGR</sequence>
<evidence type="ECO:0000259" key="1">
    <source>
        <dbReference type="Pfam" id="PF04321"/>
    </source>
</evidence>
<dbReference type="Proteomes" id="UP001165542">
    <property type="component" value="Unassembled WGS sequence"/>
</dbReference>
<comment type="caution">
    <text evidence="2">The sequence shown here is derived from an EMBL/GenBank/DDBJ whole genome shotgun (WGS) entry which is preliminary data.</text>
</comment>
<evidence type="ECO:0000313" key="2">
    <source>
        <dbReference type="EMBL" id="MCS2610282.1"/>
    </source>
</evidence>
<dbReference type="InterPro" id="IPR036291">
    <property type="entry name" value="NAD(P)-bd_dom_sf"/>
</dbReference>
<dbReference type="Gene3D" id="3.40.50.720">
    <property type="entry name" value="NAD(P)-binding Rossmann-like Domain"/>
    <property type="match status" value="1"/>
</dbReference>
<dbReference type="RefSeq" id="WP_259036789.1">
    <property type="nucleotide sequence ID" value="NZ_JAJISC010000006.1"/>
</dbReference>
<organism evidence="2 3">
    <name type="scientific">Halomonas dongshanensis</name>
    <dbReference type="NCBI Taxonomy" id="2890835"/>
    <lineage>
        <taxon>Bacteria</taxon>
        <taxon>Pseudomonadati</taxon>
        <taxon>Pseudomonadota</taxon>
        <taxon>Gammaproteobacteria</taxon>
        <taxon>Oceanospirillales</taxon>
        <taxon>Halomonadaceae</taxon>
        <taxon>Halomonas</taxon>
    </lineage>
</organism>